<protein>
    <recommendedName>
        <fullName evidence="4">DUF4440 domain-containing protein</fullName>
    </recommendedName>
</protein>
<accession>A0ABW1ZL86</accession>
<keyword evidence="3" id="KW-1185">Reference proteome</keyword>
<evidence type="ECO:0008006" key="4">
    <source>
        <dbReference type="Google" id="ProtNLM"/>
    </source>
</evidence>
<dbReference type="RefSeq" id="WP_224607006.1">
    <property type="nucleotide sequence ID" value="NZ_JAIQXV010000005.1"/>
</dbReference>
<organism evidence="2 3">
    <name type="scientific">Deinococcus multiflagellatus</name>
    <dbReference type="NCBI Taxonomy" id="1656887"/>
    <lineage>
        <taxon>Bacteria</taxon>
        <taxon>Thermotogati</taxon>
        <taxon>Deinococcota</taxon>
        <taxon>Deinococci</taxon>
        <taxon>Deinococcales</taxon>
        <taxon>Deinococcaceae</taxon>
        <taxon>Deinococcus</taxon>
    </lineage>
</organism>
<gene>
    <name evidence="2" type="ORF">ACFP90_13705</name>
</gene>
<proteinExistence type="predicted"/>
<evidence type="ECO:0000313" key="3">
    <source>
        <dbReference type="Proteomes" id="UP001596317"/>
    </source>
</evidence>
<reference evidence="3" key="1">
    <citation type="journal article" date="2019" name="Int. J. Syst. Evol. Microbiol.">
        <title>The Global Catalogue of Microorganisms (GCM) 10K type strain sequencing project: providing services to taxonomists for standard genome sequencing and annotation.</title>
        <authorList>
            <consortium name="The Broad Institute Genomics Platform"/>
            <consortium name="The Broad Institute Genome Sequencing Center for Infectious Disease"/>
            <person name="Wu L."/>
            <person name="Ma J."/>
        </authorList>
    </citation>
    <scope>NUCLEOTIDE SEQUENCE [LARGE SCALE GENOMIC DNA]</scope>
    <source>
        <strain evidence="3">CCUG 63830</strain>
    </source>
</reference>
<evidence type="ECO:0000313" key="2">
    <source>
        <dbReference type="EMBL" id="MFC6661278.1"/>
    </source>
</evidence>
<feature type="signal peptide" evidence="1">
    <location>
        <begin position="1"/>
        <end position="20"/>
    </location>
</feature>
<name>A0ABW1ZL86_9DEIO</name>
<sequence>MKRWLSLSLFASVVAGSAQSTPPAPTEAQLLAGAKSFFGTYLAAHQAKDAGRIAALYHDAARIIVTRQSAANGSRTLEFSGVQYKKLLLSVPLTEAPDRYLNPAYRVLGDGAVQITSQRQSVSRGYTAPHVLFLRADAAGRFWIMAEQAVQKVP</sequence>
<dbReference type="Proteomes" id="UP001596317">
    <property type="component" value="Unassembled WGS sequence"/>
</dbReference>
<comment type="caution">
    <text evidence="2">The sequence shown here is derived from an EMBL/GenBank/DDBJ whole genome shotgun (WGS) entry which is preliminary data.</text>
</comment>
<dbReference type="EMBL" id="JBHSWB010000001">
    <property type="protein sequence ID" value="MFC6661278.1"/>
    <property type="molecule type" value="Genomic_DNA"/>
</dbReference>
<keyword evidence="1" id="KW-0732">Signal</keyword>
<evidence type="ECO:0000256" key="1">
    <source>
        <dbReference type="SAM" id="SignalP"/>
    </source>
</evidence>
<feature type="chain" id="PRO_5047540617" description="DUF4440 domain-containing protein" evidence="1">
    <location>
        <begin position="21"/>
        <end position="154"/>
    </location>
</feature>